<protein>
    <submittedName>
        <fullName evidence="2">Uncharacterized protein</fullName>
    </submittedName>
</protein>
<organism evidence="2 3">
    <name type="scientific">Hypericibacter adhaerens</name>
    <dbReference type="NCBI Taxonomy" id="2602016"/>
    <lineage>
        <taxon>Bacteria</taxon>
        <taxon>Pseudomonadati</taxon>
        <taxon>Pseudomonadota</taxon>
        <taxon>Alphaproteobacteria</taxon>
        <taxon>Rhodospirillales</taxon>
        <taxon>Dongiaceae</taxon>
        <taxon>Hypericibacter</taxon>
    </lineage>
</organism>
<keyword evidence="3" id="KW-1185">Reference proteome</keyword>
<keyword evidence="1" id="KW-1133">Transmembrane helix</keyword>
<feature type="transmembrane region" description="Helical" evidence="1">
    <location>
        <begin position="65"/>
        <end position="89"/>
    </location>
</feature>
<sequence>MSRALNDIDAAIARLPGGDSEKSRLRERARRYHRACGCALGGAFLSAALPVSAACLLLAEPFRWSLIPICLAGIFGAGVLGKAVGVGWAKARLAWLRRSLARRTAI</sequence>
<reference evidence="2 3" key="1">
    <citation type="submission" date="2019-08" db="EMBL/GenBank/DDBJ databases">
        <title>Hyperibacter terrae gen. nov., sp. nov. and Hyperibacter viscosus sp. nov., two new members in the family Rhodospirillaceae isolated from the rhizosphere of Hypericum perforatum.</title>
        <authorList>
            <person name="Noviana Z."/>
        </authorList>
    </citation>
    <scope>NUCLEOTIDE SEQUENCE [LARGE SCALE GENOMIC DNA]</scope>
    <source>
        <strain evidence="2 3">R5959</strain>
    </source>
</reference>
<gene>
    <name evidence="2" type="ORF">FRZ61_14980</name>
</gene>
<feature type="transmembrane region" description="Helical" evidence="1">
    <location>
        <begin position="32"/>
        <end position="59"/>
    </location>
</feature>
<accession>A0A5J6MVV8</accession>
<evidence type="ECO:0000313" key="2">
    <source>
        <dbReference type="EMBL" id="QEX21569.1"/>
    </source>
</evidence>
<evidence type="ECO:0000256" key="1">
    <source>
        <dbReference type="SAM" id="Phobius"/>
    </source>
</evidence>
<name>A0A5J6MVV8_9PROT</name>
<evidence type="ECO:0000313" key="3">
    <source>
        <dbReference type="Proteomes" id="UP000325797"/>
    </source>
</evidence>
<dbReference type="OrthoDB" id="9951290at2"/>
<dbReference type="RefSeq" id="WP_151116185.1">
    <property type="nucleotide sequence ID" value="NZ_CP042582.1"/>
</dbReference>
<dbReference type="KEGG" id="hadh:FRZ61_14980"/>
<keyword evidence="1" id="KW-0472">Membrane</keyword>
<keyword evidence="1" id="KW-0812">Transmembrane</keyword>
<dbReference type="Proteomes" id="UP000325797">
    <property type="component" value="Chromosome"/>
</dbReference>
<dbReference type="AlphaFoldDB" id="A0A5J6MVV8"/>
<dbReference type="EMBL" id="CP042582">
    <property type="protein sequence ID" value="QEX21569.1"/>
    <property type="molecule type" value="Genomic_DNA"/>
</dbReference>
<proteinExistence type="predicted"/>